<feature type="transmembrane region" description="Helical" evidence="1">
    <location>
        <begin position="28"/>
        <end position="45"/>
    </location>
</feature>
<dbReference type="GO" id="GO:0016747">
    <property type="term" value="F:acyltransferase activity, transferring groups other than amino-acyl groups"/>
    <property type="evidence" value="ECO:0007669"/>
    <property type="project" value="InterPro"/>
</dbReference>
<dbReference type="Pfam" id="PF19040">
    <property type="entry name" value="SGNH"/>
    <property type="match status" value="1"/>
</dbReference>
<feature type="transmembrane region" description="Helical" evidence="1">
    <location>
        <begin position="184"/>
        <end position="204"/>
    </location>
</feature>
<evidence type="ECO:0000256" key="1">
    <source>
        <dbReference type="SAM" id="Phobius"/>
    </source>
</evidence>
<feature type="transmembrane region" description="Helical" evidence="1">
    <location>
        <begin position="268"/>
        <end position="288"/>
    </location>
</feature>
<dbReference type="PANTHER" id="PTHR23028">
    <property type="entry name" value="ACETYLTRANSFERASE"/>
    <property type="match status" value="1"/>
</dbReference>
<keyword evidence="1" id="KW-0812">Transmembrane</keyword>
<comment type="caution">
    <text evidence="4">The sequence shown here is derived from an EMBL/GenBank/DDBJ whole genome shotgun (WGS) entry which is preliminary data.</text>
</comment>
<keyword evidence="5" id="KW-1185">Reference proteome</keyword>
<keyword evidence="1" id="KW-1133">Transmembrane helix</keyword>
<dbReference type="GO" id="GO:0016020">
    <property type="term" value="C:membrane"/>
    <property type="evidence" value="ECO:0007669"/>
    <property type="project" value="TreeGrafter"/>
</dbReference>
<reference evidence="4 5" key="1">
    <citation type="submission" date="2018-11" db="EMBL/GenBank/DDBJ databases">
        <title>Rhodococcus spongicola sp. nov. and Rhodococcus xishaensis sp. nov. from marine sponges.</title>
        <authorList>
            <person name="Li L."/>
            <person name="Lin H.W."/>
        </authorList>
    </citation>
    <scope>NUCLEOTIDE SEQUENCE [LARGE SCALE GENOMIC DNA]</scope>
    <source>
        <strain evidence="4 5">LHW51113</strain>
    </source>
</reference>
<protein>
    <submittedName>
        <fullName evidence="4">Acyltransferase</fullName>
    </submittedName>
</protein>
<sequence length="694" mass="74825">MFLQPADRSTGQLGSENRVRTVRRGDLDGVRGLAIALVVVYHVWFGRVSGGVDIFLTLSGFFFVGSLLRTAESLKPLDPVPVVRRVTRRLAPALVLILAVVAAFTILHYPATAWYDTARQTTASLLFLQNWHLADTASDYLAADPSVSPLQHLWSISVQGQFYLAALAVVFGAAWLLRSRGYAVRLPLTVLLAVFTAASFIYAATSSMPQTWLYYDTGARMWELLAGGLLACVAPWLRFPRSTRILLSFAGLAILIGCGVFLDGRNQFPGPWALVPVGAALALIMAGYSGSDSNSSDTGTDNPVTRLLTTRPLHRLGDMAYALYLWHWPILIGYLVLFDKPDAGFTGGLVVIVLSLVLAEATTRLIETPIRRPSGSGRTRTVLIASVSVVAVAIAGGSVSLTTFIDRRADESAQQTELDPLIYPGAAALTEGADAPQEREQPSRFVAHADLPDSTTDGCLAQDGETFARTCTYGDPNSARTLALIGGSHAENWQPAIDILGREHNFRVQTYLKVGCPAVLPPGPDSEIGECEQWTFSVIDALDANPPDVVFSTSTRPRPDGPGDYTPAAYVTLWQALADRQLPVVAIRDTPWLEHEGVEYRASDCLAGRGGNAESCGIDREMVLSAVDPAPGAAAQLPNVRLLDLSDAVCRTDRCRVIEGNILIYRDSNHLTASYSRTLAPPLGLALGPATGWW</sequence>
<feature type="transmembrane region" description="Helical" evidence="1">
    <location>
        <begin position="244"/>
        <end position="262"/>
    </location>
</feature>
<dbReference type="InterPro" id="IPR050879">
    <property type="entry name" value="Acyltransferase_3"/>
</dbReference>
<proteinExistence type="predicted"/>
<keyword evidence="4" id="KW-0012">Acyltransferase</keyword>
<name>A0A3S3ADU6_9NOCA</name>
<dbReference type="Pfam" id="PF01757">
    <property type="entry name" value="Acyl_transf_3"/>
    <property type="match status" value="1"/>
</dbReference>
<feature type="transmembrane region" description="Helical" evidence="1">
    <location>
        <begin position="160"/>
        <end position="177"/>
    </location>
</feature>
<dbReference type="AlphaFoldDB" id="A0A3S3ADU6"/>
<feature type="transmembrane region" description="Helical" evidence="1">
    <location>
        <begin position="90"/>
        <end position="109"/>
    </location>
</feature>
<feature type="transmembrane region" description="Helical" evidence="1">
    <location>
        <begin position="51"/>
        <end position="69"/>
    </location>
</feature>
<keyword evidence="1" id="KW-0472">Membrane</keyword>
<feature type="transmembrane region" description="Helical" evidence="1">
    <location>
        <begin position="343"/>
        <end position="361"/>
    </location>
</feature>
<evidence type="ECO:0000259" key="2">
    <source>
        <dbReference type="Pfam" id="PF01757"/>
    </source>
</evidence>
<keyword evidence="4" id="KW-0808">Transferase</keyword>
<dbReference type="RefSeq" id="WP_127951215.1">
    <property type="nucleotide sequence ID" value="NZ_RKLO01000001.1"/>
</dbReference>
<dbReference type="EMBL" id="RKLO01000001">
    <property type="protein sequence ID" value="RVW05687.1"/>
    <property type="molecule type" value="Genomic_DNA"/>
</dbReference>
<dbReference type="GO" id="GO:0009103">
    <property type="term" value="P:lipopolysaccharide biosynthetic process"/>
    <property type="evidence" value="ECO:0007669"/>
    <property type="project" value="TreeGrafter"/>
</dbReference>
<evidence type="ECO:0000259" key="3">
    <source>
        <dbReference type="Pfam" id="PF19040"/>
    </source>
</evidence>
<feature type="domain" description="SGNH" evidence="3">
    <location>
        <begin position="459"/>
        <end position="682"/>
    </location>
</feature>
<feature type="domain" description="Acyltransferase 3" evidence="2">
    <location>
        <begin position="26"/>
        <end position="359"/>
    </location>
</feature>
<dbReference type="Proteomes" id="UP000283479">
    <property type="component" value="Unassembled WGS sequence"/>
</dbReference>
<gene>
    <name evidence="4" type="ORF">EGT50_03885</name>
</gene>
<dbReference type="PANTHER" id="PTHR23028:SF53">
    <property type="entry name" value="ACYL_TRANSF_3 DOMAIN-CONTAINING PROTEIN"/>
    <property type="match status" value="1"/>
</dbReference>
<feature type="transmembrane region" description="Helical" evidence="1">
    <location>
        <begin position="382"/>
        <end position="405"/>
    </location>
</feature>
<dbReference type="OrthoDB" id="3404679at2"/>
<dbReference type="InterPro" id="IPR043968">
    <property type="entry name" value="SGNH"/>
</dbReference>
<feature type="transmembrane region" description="Helical" evidence="1">
    <location>
        <begin position="219"/>
        <end position="237"/>
    </location>
</feature>
<evidence type="ECO:0000313" key="4">
    <source>
        <dbReference type="EMBL" id="RVW05687.1"/>
    </source>
</evidence>
<dbReference type="InterPro" id="IPR002656">
    <property type="entry name" value="Acyl_transf_3_dom"/>
</dbReference>
<evidence type="ECO:0000313" key="5">
    <source>
        <dbReference type="Proteomes" id="UP000283479"/>
    </source>
</evidence>
<accession>A0A3S3ADU6</accession>
<organism evidence="4 5">
    <name type="scientific">Rhodococcus xishaensis</name>
    <dbReference type="NCBI Taxonomy" id="2487364"/>
    <lineage>
        <taxon>Bacteria</taxon>
        <taxon>Bacillati</taxon>
        <taxon>Actinomycetota</taxon>
        <taxon>Actinomycetes</taxon>
        <taxon>Mycobacteriales</taxon>
        <taxon>Nocardiaceae</taxon>
        <taxon>Rhodococcus</taxon>
    </lineage>
</organism>
<feature type="transmembrane region" description="Helical" evidence="1">
    <location>
        <begin position="319"/>
        <end position="337"/>
    </location>
</feature>